<keyword evidence="2" id="KW-1185">Reference proteome</keyword>
<protein>
    <submittedName>
        <fullName evidence="1">Uncharacterized protein</fullName>
    </submittedName>
</protein>
<dbReference type="Proteomes" id="UP001497516">
    <property type="component" value="Chromosome 6"/>
</dbReference>
<sequence>MVYGAAPHLTPPVNVRPTIIARNLAAEMEAASIPTSIMSLKLWKIWVISWTSTEGPMIMISPSLEIDLKKANLNQRIENKDSPRFLKAYVHSR</sequence>
<evidence type="ECO:0000313" key="1">
    <source>
        <dbReference type="EMBL" id="CAL1396662.1"/>
    </source>
</evidence>
<evidence type="ECO:0000313" key="2">
    <source>
        <dbReference type="Proteomes" id="UP001497516"/>
    </source>
</evidence>
<gene>
    <name evidence="1" type="ORF">LTRI10_LOCUS37017</name>
</gene>
<organism evidence="1 2">
    <name type="scientific">Linum trigynum</name>
    <dbReference type="NCBI Taxonomy" id="586398"/>
    <lineage>
        <taxon>Eukaryota</taxon>
        <taxon>Viridiplantae</taxon>
        <taxon>Streptophyta</taxon>
        <taxon>Embryophyta</taxon>
        <taxon>Tracheophyta</taxon>
        <taxon>Spermatophyta</taxon>
        <taxon>Magnoliopsida</taxon>
        <taxon>eudicotyledons</taxon>
        <taxon>Gunneridae</taxon>
        <taxon>Pentapetalae</taxon>
        <taxon>rosids</taxon>
        <taxon>fabids</taxon>
        <taxon>Malpighiales</taxon>
        <taxon>Linaceae</taxon>
        <taxon>Linum</taxon>
    </lineage>
</organism>
<dbReference type="EMBL" id="OZ034819">
    <property type="protein sequence ID" value="CAL1396662.1"/>
    <property type="molecule type" value="Genomic_DNA"/>
</dbReference>
<accession>A0AAV2FFF2</accession>
<name>A0AAV2FFF2_9ROSI</name>
<reference evidence="1 2" key="1">
    <citation type="submission" date="2024-04" db="EMBL/GenBank/DDBJ databases">
        <authorList>
            <person name="Fracassetti M."/>
        </authorList>
    </citation>
    <scope>NUCLEOTIDE SEQUENCE [LARGE SCALE GENOMIC DNA]</scope>
</reference>
<proteinExistence type="predicted"/>
<dbReference type="AlphaFoldDB" id="A0AAV2FFF2"/>